<organism evidence="2 3">
    <name type="scientific">Pseudaquabacterium terrae</name>
    <dbReference type="NCBI Taxonomy" id="2732868"/>
    <lineage>
        <taxon>Bacteria</taxon>
        <taxon>Pseudomonadati</taxon>
        <taxon>Pseudomonadota</taxon>
        <taxon>Betaproteobacteria</taxon>
        <taxon>Burkholderiales</taxon>
        <taxon>Sphaerotilaceae</taxon>
        <taxon>Pseudaquabacterium</taxon>
    </lineage>
</organism>
<feature type="transmembrane region" description="Helical" evidence="1">
    <location>
        <begin position="45"/>
        <end position="67"/>
    </location>
</feature>
<evidence type="ECO:0000256" key="1">
    <source>
        <dbReference type="SAM" id="Phobius"/>
    </source>
</evidence>
<dbReference type="Pfam" id="PF04143">
    <property type="entry name" value="Sulf_transp"/>
    <property type="match status" value="1"/>
</dbReference>
<feature type="transmembrane region" description="Helical" evidence="1">
    <location>
        <begin position="294"/>
        <end position="315"/>
    </location>
</feature>
<keyword evidence="1" id="KW-0472">Membrane</keyword>
<evidence type="ECO:0000313" key="2">
    <source>
        <dbReference type="EMBL" id="NRF69485.1"/>
    </source>
</evidence>
<protein>
    <submittedName>
        <fullName evidence="2">YeeE/YedE family protein</fullName>
    </submittedName>
</protein>
<dbReference type="EMBL" id="JABRWJ010000006">
    <property type="protein sequence ID" value="NRF69485.1"/>
    <property type="molecule type" value="Genomic_DNA"/>
</dbReference>
<keyword evidence="1" id="KW-1133">Transmembrane helix</keyword>
<proteinExistence type="predicted"/>
<feature type="transmembrane region" description="Helical" evidence="1">
    <location>
        <begin position="79"/>
        <end position="101"/>
    </location>
</feature>
<keyword evidence="3" id="KW-1185">Reference proteome</keyword>
<feature type="transmembrane region" description="Helical" evidence="1">
    <location>
        <begin position="262"/>
        <end position="282"/>
    </location>
</feature>
<feature type="transmembrane region" description="Helical" evidence="1">
    <location>
        <begin position="113"/>
        <end position="136"/>
    </location>
</feature>
<dbReference type="InterPro" id="IPR007272">
    <property type="entry name" value="Sulf_transp_TsuA/YedE"/>
</dbReference>
<accession>A0ABX2ELI0</accession>
<name>A0ABX2ELI0_9BURK</name>
<keyword evidence="1" id="KW-0812">Transmembrane</keyword>
<sequence>MMDAPAIAAGAAAAACAALMGLAIQRGATCTVAAVDEWLRERRATRLAALAEAALWVGAGLLIARAFGVLPRLPAGYPLSGWTFAGAALLGLGAFVNRACVFGAIARFGNGEWAYLATPLGFFAGCLSVEPLFAAMAPAPLAETPPALAAPASGLLALAGAWALWRVVAALRHAHQRAAAPARQRLGGAWTPRAATTVIGLSFLALLLLAGPWAYTDLLAELAHGMAHSVPARVGLFACLLAGALAGGAGRWRRGWPPARDWARCVAGGLLMGWGSLLIPGGNDGLILAGMPLGWPYAWAAFAMMVLVIAVAMAARQRWAAAASPETASRAAPPGAA</sequence>
<reference evidence="2 3" key="1">
    <citation type="submission" date="2020-05" db="EMBL/GenBank/DDBJ databases">
        <title>Aquincola sp. isolate from soil.</title>
        <authorList>
            <person name="Han J."/>
            <person name="Kim D.-U."/>
        </authorList>
    </citation>
    <scope>NUCLEOTIDE SEQUENCE [LARGE SCALE GENOMIC DNA]</scope>
    <source>
        <strain evidence="2 3">S2</strain>
    </source>
</reference>
<gene>
    <name evidence="2" type="ORF">HLB44_21005</name>
</gene>
<feature type="transmembrane region" description="Helical" evidence="1">
    <location>
        <begin position="6"/>
        <end position="24"/>
    </location>
</feature>
<comment type="caution">
    <text evidence="2">The sequence shown here is derived from an EMBL/GenBank/DDBJ whole genome shotgun (WGS) entry which is preliminary data.</text>
</comment>
<evidence type="ECO:0000313" key="3">
    <source>
        <dbReference type="Proteomes" id="UP000737171"/>
    </source>
</evidence>
<feature type="transmembrane region" description="Helical" evidence="1">
    <location>
        <begin position="230"/>
        <end position="250"/>
    </location>
</feature>
<feature type="transmembrane region" description="Helical" evidence="1">
    <location>
        <begin position="148"/>
        <end position="169"/>
    </location>
</feature>
<feature type="transmembrane region" description="Helical" evidence="1">
    <location>
        <begin position="190"/>
        <end position="210"/>
    </location>
</feature>
<dbReference type="Proteomes" id="UP000737171">
    <property type="component" value="Unassembled WGS sequence"/>
</dbReference>